<dbReference type="EMBL" id="CP071793">
    <property type="protein sequence ID" value="QTD48033.1"/>
    <property type="molecule type" value="Genomic_DNA"/>
</dbReference>
<dbReference type="Proteomes" id="UP000663929">
    <property type="component" value="Chromosome"/>
</dbReference>
<evidence type="ECO:0000256" key="7">
    <source>
        <dbReference type="ARBA" id="ARBA00023136"/>
    </source>
</evidence>
<dbReference type="Pfam" id="PF00005">
    <property type="entry name" value="ABC_tran"/>
    <property type="match status" value="1"/>
</dbReference>
<feature type="transmembrane region" description="Helical" evidence="8">
    <location>
        <begin position="348"/>
        <end position="368"/>
    </location>
</feature>
<feature type="transmembrane region" description="Helical" evidence="8">
    <location>
        <begin position="450"/>
        <end position="471"/>
    </location>
</feature>
<dbReference type="PANTHER" id="PTHR43394">
    <property type="entry name" value="ATP-DEPENDENT PERMEASE MDL1, MITOCHONDRIAL"/>
    <property type="match status" value="1"/>
</dbReference>
<dbReference type="GO" id="GO:0006508">
    <property type="term" value="P:proteolysis"/>
    <property type="evidence" value="ECO:0007669"/>
    <property type="project" value="InterPro"/>
</dbReference>
<dbReference type="AlphaFoldDB" id="A0A8A4TEH9"/>
<protein>
    <submittedName>
        <fullName evidence="12">ATP-binding cassette domain-containing protein</fullName>
    </submittedName>
</protein>
<dbReference type="CDD" id="cd03228">
    <property type="entry name" value="ABCC_MRP_Like"/>
    <property type="match status" value="1"/>
</dbReference>
<dbReference type="KEGG" id="scor:J3U87_20815"/>
<evidence type="ECO:0000256" key="2">
    <source>
        <dbReference type="ARBA" id="ARBA00022692"/>
    </source>
</evidence>
<reference evidence="12" key="1">
    <citation type="submission" date="2021-03" db="EMBL/GenBank/DDBJ databases">
        <title>Acanthopleuribacteraceae sp. M133.</title>
        <authorList>
            <person name="Wang G."/>
        </authorList>
    </citation>
    <scope>NUCLEOTIDE SEQUENCE</scope>
    <source>
        <strain evidence="12">M133</strain>
    </source>
</reference>
<evidence type="ECO:0000256" key="6">
    <source>
        <dbReference type="ARBA" id="ARBA00022989"/>
    </source>
</evidence>
<dbReference type="SUPFAM" id="SSF52540">
    <property type="entry name" value="P-loop containing nucleoside triphosphate hydrolases"/>
    <property type="match status" value="1"/>
</dbReference>
<dbReference type="Pfam" id="PF03412">
    <property type="entry name" value="Peptidase_C39"/>
    <property type="match status" value="1"/>
</dbReference>
<accession>A0A8A4TEH9</accession>
<evidence type="ECO:0000256" key="8">
    <source>
        <dbReference type="SAM" id="Phobius"/>
    </source>
</evidence>
<dbReference type="GO" id="GO:0015421">
    <property type="term" value="F:ABC-type oligopeptide transporter activity"/>
    <property type="evidence" value="ECO:0007669"/>
    <property type="project" value="TreeGrafter"/>
</dbReference>
<keyword evidence="4" id="KW-0378">Hydrolase</keyword>
<evidence type="ECO:0000256" key="4">
    <source>
        <dbReference type="ARBA" id="ARBA00022801"/>
    </source>
</evidence>
<dbReference type="InterPro" id="IPR027417">
    <property type="entry name" value="P-loop_NTPase"/>
</dbReference>
<feature type="domain" description="Peptidase C39" evidence="11">
    <location>
        <begin position="19"/>
        <end position="145"/>
    </location>
</feature>
<keyword evidence="5 12" id="KW-0067">ATP-binding</keyword>
<keyword evidence="2 8" id="KW-0812">Transmembrane</keyword>
<dbReference type="PANTHER" id="PTHR43394:SF1">
    <property type="entry name" value="ATP-BINDING CASSETTE SUB-FAMILY B MEMBER 10, MITOCHONDRIAL"/>
    <property type="match status" value="1"/>
</dbReference>
<proteinExistence type="predicted"/>
<feature type="domain" description="ABC transmembrane type-1" evidence="10">
    <location>
        <begin position="312"/>
        <end position="566"/>
    </location>
</feature>
<dbReference type="GO" id="GO:0005524">
    <property type="term" value="F:ATP binding"/>
    <property type="evidence" value="ECO:0007669"/>
    <property type="project" value="UniProtKB-KW"/>
</dbReference>
<evidence type="ECO:0000259" key="11">
    <source>
        <dbReference type="PROSITE" id="PS50990"/>
    </source>
</evidence>
<evidence type="ECO:0000313" key="12">
    <source>
        <dbReference type="EMBL" id="QTD48033.1"/>
    </source>
</evidence>
<dbReference type="GO" id="GO:0005886">
    <property type="term" value="C:plasma membrane"/>
    <property type="evidence" value="ECO:0007669"/>
    <property type="project" value="UniProtKB-SubCell"/>
</dbReference>
<comment type="subcellular location">
    <subcellularLocation>
        <location evidence="1">Cell membrane</location>
        <topology evidence="1">Multi-pass membrane protein</topology>
    </subcellularLocation>
</comment>
<keyword evidence="13" id="KW-1185">Reference proteome</keyword>
<gene>
    <name evidence="12" type="ORF">J3U87_20815</name>
</gene>
<organism evidence="12 13">
    <name type="scientific">Sulfidibacter corallicola</name>
    <dbReference type="NCBI Taxonomy" id="2818388"/>
    <lineage>
        <taxon>Bacteria</taxon>
        <taxon>Pseudomonadati</taxon>
        <taxon>Acidobacteriota</taxon>
        <taxon>Holophagae</taxon>
        <taxon>Acanthopleuribacterales</taxon>
        <taxon>Acanthopleuribacteraceae</taxon>
        <taxon>Sulfidibacter</taxon>
    </lineage>
</organism>
<keyword evidence="6 8" id="KW-1133">Transmembrane helix</keyword>
<dbReference type="InterPro" id="IPR036640">
    <property type="entry name" value="ABC1_TM_sf"/>
</dbReference>
<evidence type="ECO:0000256" key="3">
    <source>
        <dbReference type="ARBA" id="ARBA00022741"/>
    </source>
</evidence>
<dbReference type="InterPro" id="IPR039421">
    <property type="entry name" value="Type_1_exporter"/>
</dbReference>
<name>A0A8A4TEH9_SULCO</name>
<dbReference type="Gene3D" id="3.40.50.300">
    <property type="entry name" value="P-loop containing nucleotide triphosphate hydrolases"/>
    <property type="match status" value="1"/>
</dbReference>
<dbReference type="Gene3D" id="1.20.1560.10">
    <property type="entry name" value="ABC transporter type 1, transmembrane domain"/>
    <property type="match status" value="1"/>
</dbReference>
<feature type="transmembrane region" description="Helical" evidence="8">
    <location>
        <begin position="312"/>
        <end position="336"/>
    </location>
</feature>
<feature type="domain" description="ABC transporter" evidence="9">
    <location>
        <begin position="631"/>
        <end position="865"/>
    </location>
</feature>
<dbReference type="InterPro" id="IPR003439">
    <property type="entry name" value="ABC_transporter-like_ATP-bd"/>
</dbReference>
<dbReference type="SUPFAM" id="SSF90123">
    <property type="entry name" value="ABC transporter transmembrane region"/>
    <property type="match status" value="1"/>
</dbReference>
<dbReference type="SMART" id="SM00382">
    <property type="entry name" value="AAA"/>
    <property type="match status" value="1"/>
</dbReference>
<evidence type="ECO:0000313" key="13">
    <source>
        <dbReference type="Proteomes" id="UP000663929"/>
    </source>
</evidence>
<evidence type="ECO:0000256" key="5">
    <source>
        <dbReference type="ARBA" id="ARBA00022840"/>
    </source>
</evidence>
<keyword evidence="7 8" id="KW-0472">Membrane</keyword>
<dbReference type="InterPro" id="IPR011527">
    <property type="entry name" value="ABC1_TM_dom"/>
</dbReference>
<dbReference type="PROSITE" id="PS50990">
    <property type="entry name" value="PEPTIDASE_C39"/>
    <property type="match status" value="1"/>
</dbReference>
<dbReference type="PROSITE" id="PS50929">
    <property type="entry name" value="ABC_TM1F"/>
    <property type="match status" value="1"/>
</dbReference>
<dbReference type="GO" id="GO:0008233">
    <property type="term" value="F:peptidase activity"/>
    <property type="evidence" value="ECO:0007669"/>
    <property type="project" value="InterPro"/>
</dbReference>
<evidence type="ECO:0000256" key="1">
    <source>
        <dbReference type="ARBA" id="ARBA00004651"/>
    </source>
</evidence>
<dbReference type="Gene3D" id="3.90.70.10">
    <property type="entry name" value="Cysteine proteinases"/>
    <property type="match status" value="1"/>
</dbReference>
<feature type="transmembrane region" description="Helical" evidence="8">
    <location>
        <begin position="530"/>
        <end position="552"/>
    </location>
</feature>
<evidence type="ECO:0000259" key="10">
    <source>
        <dbReference type="PROSITE" id="PS50929"/>
    </source>
</evidence>
<feature type="transmembrane region" description="Helical" evidence="8">
    <location>
        <begin position="427"/>
        <end position="444"/>
    </location>
</feature>
<dbReference type="PROSITE" id="PS50893">
    <property type="entry name" value="ABC_TRANSPORTER_2"/>
    <property type="match status" value="1"/>
</dbReference>
<keyword evidence="3" id="KW-0547">Nucleotide-binding</keyword>
<evidence type="ECO:0000259" key="9">
    <source>
        <dbReference type="PROSITE" id="PS50893"/>
    </source>
</evidence>
<dbReference type="InterPro" id="IPR005074">
    <property type="entry name" value="Peptidase_C39"/>
</dbReference>
<dbReference type="GO" id="GO:0016887">
    <property type="term" value="F:ATP hydrolysis activity"/>
    <property type="evidence" value="ECO:0007669"/>
    <property type="project" value="InterPro"/>
</dbReference>
<dbReference type="InterPro" id="IPR003593">
    <property type="entry name" value="AAA+_ATPase"/>
</dbReference>
<sequence length="899" mass="99794">MMLHGGALSARFLIPERIQNSDMDSGPTALKCLMEGLGVEASLDELRRLCRTAVDGTDASAIGHLACRFGVQVREEIVPAELLFQDRHSTRPSIIKTSRMRGSNHFCVVWNQLGSRLQVLDTRRGRCWPKRRRFLEEAEEIRRKIDEVDWRQWAGETSFLDRLDRVLDRLGIAVDTRETLIAAALADTSWFGLAALEAATRLTMALVDSGGLDRGSEAEHALQRLVHRVVETPGRVDAVIPERYWSVVPTNPDAEGHDQLEQRGVLVLSVEGLGRPNPVTGSSPRPIRRARLPHPMTYLLHLMLQDGLVMPLFYLLALAVMASGTMIEALLFRSLLDMGATLNANQRLSGILIILLFLVSQLALQFLITQARLRIGGKIEARLRMAFLQKLPRLSRAYLSTLSLGDISERCHSVTDIRQISSVVSRIINNTFGLILTTAGLIWLDPRVAVLAIVGTTLFLALPLFLAPLLASPDMRHRTHGGSLTTYYLDSLKGLVACRTHGAERSVSRAHDCLLVEWTLSGRALQVRAVWIEGLTTLAGFSLAAALIIVHLQAAQQLGSVLLFAFWALRIPIVGETLISGVQSYPGIRNRTLRLMEAIFASDDSQITTGKDTLYSLGRQAVTDPNRGIEIDMRQVSVKASGQTILKDIDLRIRVGEHVAIVGPSGAGKSTLAGLLLGTHRPNQGEIRIDGSRLDFEKLEWLRAKTTWVSPAVNLWNRSLLANIQYGAEPEVRRSMAELFSSAMLYDVIESLPRGLQSELGEEGTFLSGGQGTRVRLGRGLMRPGAQLIILDEPFRGLDRAARRDLLQTVRHWWPEATILFITHDVREAMLFDRVVVVEDGTISEDDHPKNLKAKTTSHFNRLLEAEQRLTSDLWQGPNWRRVHMSKGRFGAEGAEDSP</sequence>